<protein>
    <submittedName>
        <fullName evidence="2">Uncharacterized protein</fullName>
    </submittedName>
</protein>
<gene>
    <name evidence="2" type="ORF">GCM10011489_26050</name>
</gene>
<proteinExistence type="predicted"/>
<keyword evidence="1" id="KW-0175">Coiled coil</keyword>
<dbReference type="AlphaFoldDB" id="A0A916T9L5"/>
<comment type="caution">
    <text evidence="2">The sequence shown here is derived from an EMBL/GenBank/DDBJ whole genome shotgun (WGS) entry which is preliminary data.</text>
</comment>
<feature type="coiled-coil region" evidence="1">
    <location>
        <begin position="132"/>
        <end position="166"/>
    </location>
</feature>
<organism evidence="2 3">
    <name type="scientific">Gordonia jinhuaensis</name>
    <dbReference type="NCBI Taxonomy" id="1517702"/>
    <lineage>
        <taxon>Bacteria</taxon>
        <taxon>Bacillati</taxon>
        <taxon>Actinomycetota</taxon>
        <taxon>Actinomycetes</taxon>
        <taxon>Mycobacteriales</taxon>
        <taxon>Gordoniaceae</taxon>
        <taxon>Gordonia</taxon>
    </lineage>
</organism>
<evidence type="ECO:0000313" key="3">
    <source>
        <dbReference type="Proteomes" id="UP000621454"/>
    </source>
</evidence>
<evidence type="ECO:0000256" key="1">
    <source>
        <dbReference type="SAM" id="Coils"/>
    </source>
</evidence>
<keyword evidence="3" id="KW-1185">Reference proteome</keyword>
<evidence type="ECO:0000313" key="2">
    <source>
        <dbReference type="EMBL" id="GGB36985.1"/>
    </source>
</evidence>
<reference evidence="2" key="2">
    <citation type="submission" date="2020-09" db="EMBL/GenBank/DDBJ databases">
        <authorList>
            <person name="Sun Q."/>
            <person name="Zhou Y."/>
        </authorList>
    </citation>
    <scope>NUCLEOTIDE SEQUENCE</scope>
    <source>
        <strain evidence="2">CGMCC 1.12827</strain>
    </source>
</reference>
<name>A0A916T9L5_9ACTN</name>
<sequence>MGISMAEVQKWNPDDIAAVFGISSNIADHASVTALRVSNLPAFESWTGDAAKDATEATEKTKKALELHGKKAQDVADAARAAEIEVVRVKASLKNFIESCDSQGFTFDPVTDTITPIRTYVGPLTPDEAVAAQRQAQALTTLEKSLLALEDQADCADKALAEAIAKAAGLDDVKLMPSETDVVLGSAAALTAAKTDIIADIWRAEMGEAPTGLEAKVLPWLEEISDLGTSKIGVGMGAVMAVPMVFADMHEHESFAEAATREATGVRAGFAASKPAAAEVEKLWPKAVQVFKAGTGVEDAAEAGESAASAASDAALGEAATDVGTGAAALAEAGEGAADGAALGSVIPGAGTALGAVVGAAVGGIAAYAGSKLIQELW</sequence>
<accession>A0A916T9L5</accession>
<dbReference type="EMBL" id="BMGC01000019">
    <property type="protein sequence ID" value="GGB36985.1"/>
    <property type="molecule type" value="Genomic_DNA"/>
</dbReference>
<dbReference type="Proteomes" id="UP000621454">
    <property type="component" value="Unassembled WGS sequence"/>
</dbReference>
<reference evidence="2" key="1">
    <citation type="journal article" date="2014" name="Int. J. Syst. Evol. Microbiol.">
        <title>Complete genome sequence of Corynebacterium casei LMG S-19264T (=DSM 44701T), isolated from a smear-ripened cheese.</title>
        <authorList>
            <consortium name="US DOE Joint Genome Institute (JGI-PGF)"/>
            <person name="Walter F."/>
            <person name="Albersmeier A."/>
            <person name="Kalinowski J."/>
            <person name="Ruckert C."/>
        </authorList>
    </citation>
    <scope>NUCLEOTIDE SEQUENCE</scope>
    <source>
        <strain evidence="2">CGMCC 1.12827</strain>
    </source>
</reference>